<name>A0A8H5H549_9AGAR</name>
<dbReference type="PANTHER" id="PTHR31495">
    <property type="entry name" value="PEROXYGENASE 3-RELATED"/>
    <property type="match status" value="1"/>
</dbReference>
<evidence type="ECO:0008006" key="5">
    <source>
        <dbReference type="Google" id="ProtNLM"/>
    </source>
</evidence>
<comment type="similarity">
    <text evidence="1">Belongs to the caleosin family.</text>
</comment>
<dbReference type="Pfam" id="PF05042">
    <property type="entry name" value="Caleosin"/>
    <property type="match status" value="1"/>
</dbReference>
<dbReference type="GO" id="GO:0005509">
    <property type="term" value="F:calcium ion binding"/>
    <property type="evidence" value="ECO:0007669"/>
    <property type="project" value="TreeGrafter"/>
</dbReference>
<sequence>MNNLPSVYHISPRFDISNFLTMPRHGRSGPPTNGYYPRQHENAALQSHVAFFDTDGDGIIWPSDTFAGFRVLGLGVLFSLFSTVLIHGSLSWLTFGTLLPDPFFRLKVEYMHRGKHGSDTEAYTSTGAFDETRFNYIFDMYSCEPHTHLTFSECVNMLHGNRNAFDIFGWCTAVLEWVTTYLVLWPEDGKMKKEDIRGVYDVGNGSESLLQGANFGRPQGSLFYKKSGRSMKGH</sequence>
<dbReference type="EMBL" id="JAACJP010000026">
    <property type="protein sequence ID" value="KAF5376877.1"/>
    <property type="molecule type" value="Genomic_DNA"/>
</dbReference>
<keyword evidence="2" id="KW-1133">Transmembrane helix</keyword>
<gene>
    <name evidence="3" type="ORF">D9615_007244</name>
</gene>
<keyword evidence="2" id="KW-0812">Transmembrane</keyword>
<dbReference type="InterPro" id="IPR007736">
    <property type="entry name" value="Caleosin-related"/>
</dbReference>
<dbReference type="AlphaFoldDB" id="A0A8H5H549"/>
<evidence type="ECO:0000313" key="4">
    <source>
        <dbReference type="Proteomes" id="UP000565441"/>
    </source>
</evidence>
<accession>A0A8H5H549</accession>
<reference evidence="3 4" key="1">
    <citation type="journal article" date="2020" name="ISME J.">
        <title>Uncovering the hidden diversity of litter-decomposition mechanisms in mushroom-forming fungi.</title>
        <authorList>
            <person name="Floudas D."/>
            <person name="Bentzer J."/>
            <person name="Ahren D."/>
            <person name="Johansson T."/>
            <person name="Persson P."/>
            <person name="Tunlid A."/>
        </authorList>
    </citation>
    <scope>NUCLEOTIDE SEQUENCE [LARGE SCALE GENOMIC DNA]</scope>
    <source>
        <strain evidence="3 4">CBS 661.87</strain>
    </source>
</reference>
<dbReference type="OrthoDB" id="640742at2759"/>
<protein>
    <recommendedName>
        <fullName evidence="5">Caleosin</fullName>
    </recommendedName>
</protein>
<evidence type="ECO:0000256" key="1">
    <source>
        <dbReference type="ARBA" id="ARBA00006765"/>
    </source>
</evidence>
<comment type="caution">
    <text evidence="3">The sequence shown here is derived from an EMBL/GenBank/DDBJ whole genome shotgun (WGS) entry which is preliminary data.</text>
</comment>
<evidence type="ECO:0000313" key="3">
    <source>
        <dbReference type="EMBL" id="KAF5376877.1"/>
    </source>
</evidence>
<proteinExistence type="inferred from homology"/>
<organism evidence="3 4">
    <name type="scientific">Tricholomella constricta</name>
    <dbReference type="NCBI Taxonomy" id="117010"/>
    <lineage>
        <taxon>Eukaryota</taxon>
        <taxon>Fungi</taxon>
        <taxon>Dikarya</taxon>
        <taxon>Basidiomycota</taxon>
        <taxon>Agaricomycotina</taxon>
        <taxon>Agaricomycetes</taxon>
        <taxon>Agaricomycetidae</taxon>
        <taxon>Agaricales</taxon>
        <taxon>Tricholomatineae</taxon>
        <taxon>Lyophyllaceae</taxon>
        <taxon>Tricholomella</taxon>
    </lineage>
</organism>
<dbReference type="Proteomes" id="UP000565441">
    <property type="component" value="Unassembled WGS sequence"/>
</dbReference>
<dbReference type="PANTHER" id="PTHR31495:SF0">
    <property type="entry name" value="BINDING PROTEIN CALEOSIN, PUTATIVE (AFU_ORTHOLOGUE AFUA_5G13750)-RELATED"/>
    <property type="match status" value="1"/>
</dbReference>
<feature type="transmembrane region" description="Helical" evidence="2">
    <location>
        <begin position="71"/>
        <end position="95"/>
    </location>
</feature>
<keyword evidence="4" id="KW-1185">Reference proteome</keyword>
<evidence type="ECO:0000256" key="2">
    <source>
        <dbReference type="SAM" id="Phobius"/>
    </source>
</evidence>
<dbReference type="GO" id="GO:0004497">
    <property type="term" value="F:monooxygenase activity"/>
    <property type="evidence" value="ECO:0007669"/>
    <property type="project" value="TreeGrafter"/>
</dbReference>
<keyword evidence="2" id="KW-0472">Membrane</keyword>